<organism evidence="4 5">
    <name type="scientific">Pristionchus mayeri</name>
    <dbReference type="NCBI Taxonomy" id="1317129"/>
    <lineage>
        <taxon>Eukaryota</taxon>
        <taxon>Metazoa</taxon>
        <taxon>Ecdysozoa</taxon>
        <taxon>Nematoda</taxon>
        <taxon>Chromadorea</taxon>
        <taxon>Rhabditida</taxon>
        <taxon>Rhabditina</taxon>
        <taxon>Diplogasteromorpha</taxon>
        <taxon>Diplogasteroidea</taxon>
        <taxon>Neodiplogasteridae</taxon>
        <taxon>Pristionchus</taxon>
    </lineage>
</organism>
<dbReference type="InterPro" id="IPR011001">
    <property type="entry name" value="Saposin-like"/>
</dbReference>
<dbReference type="InterPro" id="IPR008138">
    <property type="entry name" value="SapB_2"/>
</dbReference>
<keyword evidence="1" id="KW-1015">Disulfide bond</keyword>
<evidence type="ECO:0000256" key="2">
    <source>
        <dbReference type="SAM" id="SignalP"/>
    </source>
</evidence>
<proteinExistence type="predicted"/>
<dbReference type="Proteomes" id="UP001328107">
    <property type="component" value="Unassembled WGS sequence"/>
</dbReference>
<feature type="chain" id="PRO_5043012024" description="Saposin B-type domain-containing protein" evidence="2">
    <location>
        <begin position="22"/>
        <end position="112"/>
    </location>
</feature>
<protein>
    <recommendedName>
        <fullName evidence="3">Saposin B-type domain-containing protein</fullName>
    </recommendedName>
</protein>
<evidence type="ECO:0000313" key="5">
    <source>
        <dbReference type="Proteomes" id="UP001328107"/>
    </source>
</evidence>
<keyword evidence="2" id="KW-0732">Signal</keyword>
<dbReference type="Pfam" id="PF03489">
    <property type="entry name" value="SapB_2"/>
    <property type="match status" value="1"/>
</dbReference>
<dbReference type="EMBL" id="BTRK01000002">
    <property type="protein sequence ID" value="GMR35146.1"/>
    <property type="molecule type" value="Genomic_DNA"/>
</dbReference>
<evidence type="ECO:0000256" key="1">
    <source>
        <dbReference type="ARBA" id="ARBA00023157"/>
    </source>
</evidence>
<dbReference type="SUPFAM" id="SSF47862">
    <property type="entry name" value="Saposin"/>
    <property type="match status" value="1"/>
</dbReference>
<dbReference type="PROSITE" id="PS50015">
    <property type="entry name" value="SAP_B"/>
    <property type="match status" value="1"/>
</dbReference>
<dbReference type="SMART" id="SM00741">
    <property type="entry name" value="SapB"/>
    <property type="match status" value="1"/>
</dbReference>
<comment type="caution">
    <text evidence="4">The sequence shown here is derived from an EMBL/GenBank/DDBJ whole genome shotgun (WGS) entry which is preliminary data.</text>
</comment>
<feature type="signal peptide" evidence="2">
    <location>
        <begin position="1"/>
        <end position="21"/>
    </location>
</feature>
<name>A0AAN4Z6P8_9BILA</name>
<evidence type="ECO:0000259" key="3">
    <source>
        <dbReference type="PROSITE" id="PS50015"/>
    </source>
</evidence>
<feature type="domain" description="Saposin B-type" evidence="3">
    <location>
        <begin position="20"/>
        <end position="101"/>
    </location>
</feature>
<reference evidence="5" key="1">
    <citation type="submission" date="2022-10" db="EMBL/GenBank/DDBJ databases">
        <title>Genome assembly of Pristionchus species.</title>
        <authorList>
            <person name="Yoshida K."/>
            <person name="Sommer R.J."/>
        </authorList>
    </citation>
    <scope>NUCLEOTIDE SEQUENCE [LARGE SCALE GENOMIC DNA]</scope>
    <source>
        <strain evidence="5">RS5460</strain>
    </source>
</reference>
<sequence>SMHLFTSLAFLATLFVVKTEADTCFSCVVLIEYVENLILNEEDDIEKKLDAKCHEQFPADWADSVCESIVKTKLDQIYKGIEDGYQPDKVCDSIGLCNLAELSGVGGRAISN</sequence>
<feature type="non-terminal residue" evidence="4">
    <location>
        <position position="1"/>
    </location>
</feature>
<keyword evidence="5" id="KW-1185">Reference proteome</keyword>
<evidence type="ECO:0000313" key="4">
    <source>
        <dbReference type="EMBL" id="GMR35146.1"/>
    </source>
</evidence>
<dbReference type="InterPro" id="IPR008139">
    <property type="entry name" value="SaposinB_dom"/>
</dbReference>
<dbReference type="AlphaFoldDB" id="A0AAN4Z6P8"/>
<accession>A0AAN4Z6P8</accession>
<gene>
    <name evidence="4" type="ORF">PMAYCL1PPCAC_05341</name>
</gene>
<dbReference type="Gene3D" id="1.10.225.10">
    <property type="entry name" value="Saposin-like"/>
    <property type="match status" value="1"/>
</dbReference>